<feature type="compositionally biased region" description="Polar residues" evidence="1">
    <location>
        <begin position="122"/>
        <end position="131"/>
    </location>
</feature>
<dbReference type="EMBL" id="JBBPBK010000001">
    <property type="protein sequence ID" value="KAK9292552.1"/>
    <property type="molecule type" value="Genomic_DNA"/>
</dbReference>
<sequence length="716" mass="79990">MGREWYWGGSRSSSKRAREGGDQRDTTTPSGCMSAVFQFFDFHQFQLCIHQQQQQPSFLPEEPTVLKGVEAPRNSLESEDASMGAASLSSSVTNEEENLHIPMGIQIKTSGHTRPKVVVPSNDFSSESSYSPGPKTPNLVARLMGLDLLPENYSPSSSSSNHGTQNPIRKSHSHRIRPQQPYQIGLSSRRNFSENDISGTRSLPETPRISLARRSDVEHRLSLQINKENISVSEELGCSRYSTMGRRRELKHNDENRVNSPSRYAREIVKQVKESVGRKVGLDITNTERNRELRRDEHVMAIQSKKFSKVLKKVSDELSPGKHSTTPSCSPRLKFLEPKNKPVTATLSTDQPDDDQSHLVKVLAKTKHQSLQGRQQQKSTKRCRKVTGERFGSSIKKSKQEETFVRLSVATRGSISEKKCKKTPLSNGLVNITVPTLLPVKKDPSPPATKLPQKQVPHAQSSKCSLHLSGCSSQKYEQQTTHTHLIRDNQDNNISNSSTTITVGGGAEFQYVTKILKRTGIEKDTGVSFTRWFSPSHPLDPSIFHLLENCTPTTTATSGDTLGQLSHQCNRKLIFHLIDEILVDILKPYINMKPWACVPPIHHDHGMKGSQLIEKLCTKIRSFPLANCQVLQDIDALIERDLHEEALPRYSQISSMAFEEEGEAIVLDIERDIMDTLVHETVELCGLWHSTGSAGHFRTETGVIQCGRVYTDGGGV</sequence>
<feature type="compositionally biased region" description="Polar residues" evidence="1">
    <location>
        <begin position="180"/>
        <end position="203"/>
    </location>
</feature>
<evidence type="ECO:0000259" key="3">
    <source>
        <dbReference type="Pfam" id="PF14383"/>
    </source>
</evidence>
<evidence type="ECO:0000256" key="1">
    <source>
        <dbReference type="SAM" id="MobiDB-lite"/>
    </source>
</evidence>
<dbReference type="PANTHER" id="PTHR37751">
    <property type="entry name" value="LOW PROTEIN: M-PHASE INDUCER PHOSPHATASE-LIKE PROTEIN"/>
    <property type="match status" value="1"/>
</dbReference>
<evidence type="ECO:0000313" key="4">
    <source>
        <dbReference type="EMBL" id="KAK9292552.1"/>
    </source>
</evidence>
<dbReference type="InterPro" id="IPR032795">
    <property type="entry name" value="DUF3741-assoc"/>
</dbReference>
<feature type="domain" description="DUF4378" evidence="2">
    <location>
        <begin position="508"/>
        <end position="680"/>
    </location>
</feature>
<name>A0AAP0X7E3_LIQFO</name>
<feature type="compositionally biased region" description="Polar residues" evidence="1">
    <location>
        <begin position="369"/>
        <end position="378"/>
    </location>
</feature>
<feature type="region of interest" description="Disordered" evidence="1">
    <location>
        <begin position="366"/>
        <end position="394"/>
    </location>
</feature>
<evidence type="ECO:0008006" key="6">
    <source>
        <dbReference type="Google" id="ProtNLM"/>
    </source>
</evidence>
<feature type="region of interest" description="Disordered" evidence="1">
    <location>
        <begin position="1"/>
        <end position="29"/>
    </location>
</feature>
<reference evidence="4 5" key="1">
    <citation type="journal article" date="2024" name="Plant J.">
        <title>Genome sequences and population genomics reveal climatic adaptation and genomic divergence between two closely related sweetgum species.</title>
        <authorList>
            <person name="Xu W.Q."/>
            <person name="Ren C.Q."/>
            <person name="Zhang X.Y."/>
            <person name="Comes H.P."/>
            <person name="Liu X.H."/>
            <person name="Li Y.G."/>
            <person name="Kettle C.J."/>
            <person name="Jalonen R."/>
            <person name="Gaisberger H."/>
            <person name="Ma Y.Z."/>
            <person name="Qiu Y.X."/>
        </authorList>
    </citation>
    <scope>NUCLEOTIDE SEQUENCE [LARGE SCALE GENOMIC DNA]</scope>
    <source>
        <strain evidence="4">Hangzhou</strain>
    </source>
</reference>
<dbReference type="PANTHER" id="PTHR37751:SF1">
    <property type="entry name" value="LOW PROTEIN: M-PHASE INDUCER PHOSPHATASE-LIKE PROTEIN"/>
    <property type="match status" value="1"/>
</dbReference>
<feature type="region of interest" description="Disordered" evidence="1">
    <location>
        <begin position="106"/>
        <end position="138"/>
    </location>
</feature>
<evidence type="ECO:0000259" key="2">
    <source>
        <dbReference type="Pfam" id="PF14309"/>
    </source>
</evidence>
<dbReference type="Proteomes" id="UP001415857">
    <property type="component" value="Unassembled WGS sequence"/>
</dbReference>
<comment type="caution">
    <text evidence="4">The sequence shown here is derived from an EMBL/GenBank/DDBJ whole genome shotgun (WGS) entry which is preliminary data.</text>
</comment>
<protein>
    <recommendedName>
        <fullName evidence="6">DUF4378 domain-containing protein</fullName>
    </recommendedName>
</protein>
<dbReference type="Pfam" id="PF14309">
    <property type="entry name" value="DUF4378"/>
    <property type="match status" value="1"/>
</dbReference>
<accession>A0AAP0X7E3</accession>
<feature type="region of interest" description="Disordered" evidence="1">
    <location>
        <begin position="150"/>
        <end position="209"/>
    </location>
</feature>
<dbReference type="InterPro" id="IPR025486">
    <property type="entry name" value="DUF4378"/>
</dbReference>
<dbReference type="AlphaFoldDB" id="A0AAP0X7E3"/>
<feature type="compositionally biased region" description="Basic and acidic residues" evidence="1">
    <location>
        <begin position="16"/>
        <end position="25"/>
    </location>
</feature>
<feature type="domain" description="DUF3741" evidence="3">
    <location>
        <begin position="125"/>
        <end position="154"/>
    </location>
</feature>
<keyword evidence="5" id="KW-1185">Reference proteome</keyword>
<gene>
    <name evidence="4" type="ORF">L1049_020526</name>
</gene>
<dbReference type="Pfam" id="PF14383">
    <property type="entry name" value="VARLMGL"/>
    <property type="match status" value="1"/>
</dbReference>
<proteinExistence type="predicted"/>
<organism evidence="4 5">
    <name type="scientific">Liquidambar formosana</name>
    <name type="common">Formosan gum</name>
    <dbReference type="NCBI Taxonomy" id="63359"/>
    <lineage>
        <taxon>Eukaryota</taxon>
        <taxon>Viridiplantae</taxon>
        <taxon>Streptophyta</taxon>
        <taxon>Embryophyta</taxon>
        <taxon>Tracheophyta</taxon>
        <taxon>Spermatophyta</taxon>
        <taxon>Magnoliopsida</taxon>
        <taxon>eudicotyledons</taxon>
        <taxon>Gunneridae</taxon>
        <taxon>Pentapetalae</taxon>
        <taxon>Saxifragales</taxon>
        <taxon>Altingiaceae</taxon>
        <taxon>Liquidambar</taxon>
    </lineage>
</organism>
<evidence type="ECO:0000313" key="5">
    <source>
        <dbReference type="Proteomes" id="UP001415857"/>
    </source>
</evidence>